<keyword evidence="3" id="KW-0540">Nuclease</keyword>
<gene>
    <name evidence="8" type="ORF">EPI10_006918</name>
</gene>
<dbReference type="GO" id="GO:0004519">
    <property type="term" value="F:endonuclease activity"/>
    <property type="evidence" value="ECO:0007669"/>
    <property type="project" value="UniProtKB-KW"/>
</dbReference>
<keyword evidence="9" id="KW-1185">Reference proteome</keyword>
<dbReference type="Proteomes" id="UP000325315">
    <property type="component" value="Unassembled WGS sequence"/>
</dbReference>
<dbReference type="InterPro" id="IPR036397">
    <property type="entry name" value="RNaseH_sf"/>
</dbReference>
<keyword evidence="5" id="KW-0378">Hydrolase</keyword>
<evidence type="ECO:0000256" key="2">
    <source>
        <dbReference type="ARBA" id="ARBA00022695"/>
    </source>
</evidence>
<dbReference type="InterPro" id="IPR043502">
    <property type="entry name" value="DNA/RNA_pol_sf"/>
</dbReference>
<keyword evidence="2" id="KW-0548">Nucleotidyltransferase</keyword>
<reference evidence="9" key="1">
    <citation type="journal article" date="2019" name="Plant Biotechnol. J.">
        <title>Genome sequencing of the Australian wild diploid species Gossypium australe highlights disease resistance and delayed gland morphogenesis.</title>
        <authorList>
            <person name="Cai Y."/>
            <person name="Cai X."/>
            <person name="Wang Q."/>
            <person name="Wang P."/>
            <person name="Zhang Y."/>
            <person name="Cai C."/>
            <person name="Xu Y."/>
            <person name="Wang K."/>
            <person name="Zhou Z."/>
            <person name="Wang C."/>
            <person name="Geng S."/>
            <person name="Li B."/>
            <person name="Dong Q."/>
            <person name="Hou Y."/>
            <person name="Wang H."/>
            <person name="Ai P."/>
            <person name="Liu Z."/>
            <person name="Yi F."/>
            <person name="Sun M."/>
            <person name="An G."/>
            <person name="Cheng J."/>
            <person name="Zhang Y."/>
            <person name="Shi Q."/>
            <person name="Xie Y."/>
            <person name="Shi X."/>
            <person name="Chang Y."/>
            <person name="Huang F."/>
            <person name="Chen Y."/>
            <person name="Hong S."/>
            <person name="Mi L."/>
            <person name="Sun Q."/>
            <person name="Zhang L."/>
            <person name="Zhou B."/>
            <person name="Peng R."/>
            <person name="Zhang X."/>
            <person name="Liu F."/>
        </authorList>
    </citation>
    <scope>NUCLEOTIDE SEQUENCE [LARGE SCALE GENOMIC DNA]</scope>
    <source>
        <strain evidence="9">cv. PA1801</strain>
    </source>
</reference>
<name>A0A5B6WUV4_9ROSI</name>
<dbReference type="GO" id="GO:0003676">
    <property type="term" value="F:nucleic acid binding"/>
    <property type="evidence" value="ECO:0007669"/>
    <property type="project" value="InterPro"/>
</dbReference>
<accession>A0A5B6WUV4</accession>
<keyword evidence="6" id="KW-0695">RNA-directed DNA polymerase</keyword>
<sequence length="205" mass="23996">MVAYASRQLKPHEGNYSMHDLELVVVVFALKFLRHYLYSERCIIYTDHKSFKYLLTQKELNLRQQRVTMDFVSGLPLTPTKKDSVWKKLHEALGTQLDFSTLFHIKTDGQSERVVQVLEDMLRSCVIEFRSSLEEFLPLAEFSYNNNFQSSIQMAPYEALYCRNFHTPLCWTELGERRIMGPNMVSETEDKVKLIQESLKAASNR</sequence>
<dbReference type="PANTHER" id="PTHR34072:SF59">
    <property type="entry name" value="CCHC-TYPE INTEGRASE"/>
    <property type="match status" value="1"/>
</dbReference>
<evidence type="ECO:0000313" key="9">
    <source>
        <dbReference type="Proteomes" id="UP000325315"/>
    </source>
</evidence>
<evidence type="ECO:0000256" key="3">
    <source>
        <dbReference type="ARBA" id="ARBA00022722"/>
    </source>
</evidence>
<evidence type="ECO:0000256" key="5">
    <source>
        <dbReference type="ARBA" id="ARBA00022801"/>
    </source>
</evidence>
<comment type="caution">
    <text evidence="8">The sequence shown here is derived from an EMBL/GenBank/DDBJ whole genome shotgun (WGS) entry which is preliminary data.</text>
</comment>
<dbReference type="EMBL" id="SMMG02000002">
    <property type="protein sequence ID" value="KAA3484864.1"/>
    <property type="molecule type" value="Genomic_DNA"/>
</dbReference>
<feature type="domain" description="Reverse transcriptase RNase H-like" evidence="7">
    <location>
        <begin position="1"/>
        <end position="69"/>
    </location>
</feature>
<evidence type="ECO:0000256" key="4">
    <source>
        <dbReference type="ARBA" id="ARBA00022759"/>
    </source>
</evidence>
<dbReference type="GO" id="GO:0016787">
    <property type="term" value="F:hydrolase activity"/>
    <property type="evidence" value="ECO:0007669"/>
    <property type="project" value="UniProtKB-KW"/>
</dbReference>
<organism evidence="8 9">
    <name type="scientific">Gossypium australe</name>
    <dbReference type="NCBI Taxonomy" id="47621"/>
    <lineage>
        <taxon>Eukaryota</taxon>
        <taxon>Viridiplantae</taxon>
        <taxon>Streptophyta</taxon>
        <taxon>Embryophyta</taxon>
        <taxon>Tracheophyta</taxon>
        <taxon>Spermatophyta</taxon>
        <taxon>Magnoliopsida</taxon>
        <taxon>eudicotyledons</taxon>
        <taxon>Gunneridae</taxon>
        <taxon>Pentapetalae</taxon>
        <taxon>rosids</taxon>
        <taxon>malvids</taxon>
        <taxon>Malvales</taxon>
        <taxon>Malvaceae</taxon>
        <taxon>Malvoideae</taxon>
        <taxon>Gossypium</taxon>
    </lineage>
</organism>
<dbReference type="SUPFAM" id="SSF53098">
    <property type="entry name" value="Ribonuclease H-like"/>
    <property type="match status" value="1"/>
</dbReference>
<evidence type="ECO:0000256" key="6">
    <source>
        <dbReference type="ARBA" id="ARBA00022918"/>
    </source>
</evidence>
<dbReference type="InterPro" id="IPR012337">
    <property type="entry name" value="RNaseH-like_sf"/>
</dbReference>
<keyword evidence="1" id="KW-0808">Transferase</keyword>
<protein>
    <submittedName>
        <fullName evidence="8">Retrovirus-related Pol polyprotein from transposon 17.6</fullName>
    </submittedName>
</protein>
<dbReference type="AlphaFoldDB" id="A0A5B6WUV4"/>
<evidence type="ECO:0000259" key="7">
    <source>
        <dbReference type="Pfam" id="PF17917"/>
    </source>
</evidence>
<dbReference type="SUPFAM" id="SSF56672">
    <property type="entry name" value="DNA/RNA polymerases"/>
    <property type="match status" value="1"/>
</dbReference>
<evidence type="ECO:0000313" key="8">
    <source>
        <dbReference type="EMBL" id="KAA3484864.1"/>
    </source>
</evidence>
<dbReference type="Pfam" id="PF17917">
    <property type="entry name" value="RT_RNaseH"/>
    <property type="match status" value="1"/>
</dbReference>
<keyword evidence="4" id="KW-0255">Endonuclease</keyword>
<dbReference type="GO" id="GO:0003964">
    <property type="term" value="F:RNA-directed DNA polymerase activity"/>
    <property type="evidence" value="ECO:0007669"/>
    <property type="project" value="UniProtKB-KW"/>
</dbReference>
<evidence type="ECO:0000256" key="1">
    <source>
        <dbReference type="ARBA" id="ARBA00022679"/>
    </source>
</evidence>
<dbReference type="OrthoDB" id="1909122at2759"/>
<dbReference type="InterPro" id="IPR041373">
    <property type="entry name" value="RT_RNaseH"/>
</dbReference>
<dbReference type="PANTHER" id="PTHR34072">
    <property type="entry name" value="ENZYMATIC POLYPROTEIN-RELATED"/>
    <property type="match status" value="1"/>
</dbReference>
<proteinExistence type="predicted"/>
<dbReference type="Gene3D" id="3.30.420.10">
    <property type="entry name" value="Ribonuclease H-like superfamily/Ribonuclease H"/>
    <property type="match status" value="1"/>
</dbReference>